<reference evidence="2" key="1">
    <citation type="submission" date="2022-11" db="UniProtKB">
        <authorList>
            <consortium name="WormBaseParasite"/>
        </authorList>
    </citation>
    <scope>IDENTIFICATION</scope>
</reference>
<organism evidence="1 2">
    <name type="scientific">Panagrolaimus sp. JU765</name>
    <dbReference type="NCBI Taxonomy" id="591449"/>
    <lineage>
        <taxon>Eukaryota</taxon>
        <taxon>Metazoa</taxon>
        <taxon>Ecdysozoa</taxon>
        <taxon>Nematoda</taxon>
        <taxon>Chromadorea</taxon>
        <taxon>Rhabditida</taxon>
        <taxon>Tylenchina</taxon>
        <taxon>Panagrolaimomorpha</taxon>
        <taxon>Panagrolaimoidea</taxon>
        <taxon>Panagrolaimidae</taxon>
        <taxon>Panagrolaimus</taxon>
    </lineage>
</organism>
<proteinExistence type="predicted"/>
<sequence length="226" mass="25695">MSLLPQKFNIRFMNLGYAVRPYGVKKGQRLTSTAENMKIAQILEDAIEPNDAIRAHVYLAHPEIQSIIGIDKVVADQTQNQLIVGSANNLPLPSSSLDLILNIESSHLYDSTPQFLAEVFRVLKPGGYFCWADIRFKEEVPVVLEEATATGLKLVEYENITSGVLNGIEYTSRQYDKLFDKAPWIFRLFKKSIRTTYCAPGTWTYNRLLRREKLYAAACWTKPTND</sequence>
<name>A0AC34R3A4_9BILA</name>
<accession>A0AC34R3A4</accession>
<evidence type="ECO:0000313" key="1">
    <source>
        <dbReference type="Proteomes" id="UP000887576"/>
    </source>
</evidence>
<dbReference type="Proteomes" id="UP000887576">
    <property type="component" value="Unplaced"/>
</dbReference>
<dbReference type="WBParaSite" id="JU765_v2.g2971.t1">
    <property type="protein sequence ID" value="JU765_v2.g2971.t1"/>
    <property type="gene ID" value="JU765_v2.g2971"/>
</dbReference>
<evidence type="ECO:0000313" key="2">
    <source>
        <dbReference type="WBParaSite" id="JU765_v2.g2971.t1"/>
    </source>
</evidence>
<protein>
    <submittedName>
        <fullName evidence="2">Methyltransferase type 11 domain-containing protein</fullName>
    </submittedName>
</protein>